<evidence type="ECO:0000313" key="8">
    <source>
        <dbReference type="Proteomes" id="UP000006671"/>
    </source>
</evidence>
<dbReference type="Pfam" id="PF00628">
    <property type="entry name" value="PHD"/>
    <property type="match status" value="1"/>
</dbReference>
<dbReference type="InterPro" id="IPR019787">
    <property type="entry name" value="Znf_PHD-finger"/>
</dbReference>
<dbReference type="CDD" id="cd15499">
    <property type="entry name" value="PHD1_MTF2_PHF19_like"/>
    <property type="match status" value="1"/>
</dbReference>
<keyword evidence="3" id="KW-0862">Zinc</keyword>
<dbReference type="RefSeq" id="XP_002669548.1">
    <property type="nucleotide sequence ID" value="XM_002669502.1"/>
</dbReference>
<name>D2W2C9_NAEGR</name>
<dbReference type="InterPro" id="IPR011011">
    <property type="entry name" value="Znf_FYVE_PHD"/>
</dbReference>
<evidence type="ECO:0000256" key="5">
    <source>
        <dbReference type="SAM" id="MobiDB-lite"/>
    </source>
</evidence>
<dbReference type="KEGG" id="ngr:NAEGRDRAFT_75544"/>
<feature type="region of interest" description="Disordered" evidence="5">
    <location>
        <begin position="142"/>
        <end position="231"/>
    </location>
</feature>
<dbReference type="eggNOG" id="KOG2747">
    <property type="taxonomic scope" value="Eukaryota"/>
</dbReference>
<gene>
    <name evidence="7" type="ORF">NAEGRDRAFT_75544</name>
</gene>
<evidence type="ECO:0000256" key="1">
    <source>
        <dbReference type="ARBA" id="ARBA00022723"/>
    </source>
</evidence>
<dbReference type="VEuPathDB" id="AmoebaDB:NAEGRDRAFT_75544"/>
<dbReference type="InterPro" id="IPR013083">
    <property type="entry name" value="Znf_RING/FYVE/PHD"/>
</dbReference>
<feature type="region of interest" description="Disordered" evidence="5">
    <location>
        <begin position="1"/>
        <end position="25"/>
    </location>
</feature>
<dbReference type="EMBL" id="GG738925">
    <property type="protein sequence ID" value="EFC36804.1"/>
    <property type="molecule type" value="Genomic_DNA"/>
</dbReference>
<organism evidence="8">
    <name type="scientific">Naegleria gruberi</name>
    <name type="common">Amoeba</name>
    <dbReference type="NCBI Taxonomy" id="5762"/>
    <lineage>
        <taxon>Eukaryota</taxon>
        <taxon>Discoba</taxon>
        <taxon>Heterolobosea</taxon>
        <taxon>Tetramitia</taxon>
        <taxon>Eutetramitia</taxon>
        <taxon>Vahlkampfiidae</taxon>
        <taxon>Naegleria</taxon>
    </lineage>
</organism>
<dbReference type="OrthoDB" id="787137at2759"/>
<dbReference type="OMA" id="MIDNISH"/>
<dbReference type="CDD" id="cd15489">
    <property type="entry name" value="PHD_SF"/>
    <property type="match status" value="1"/>
</dbReference>
<dbReference type="Gene3D" id="3.30.40.10">
    <property type="entry name" value="Zinc/RING finger domain, C3HC4 (zinc finger)"/>
    <property type="match status" value="2"/>
</dbReference>
<evidence type="ECO:0000256" key="2">
    <source>
        <dbReference type="ARBA" id="ARBA00022771"/>
    </source>
</evidence>
<feature type="domain" description="PHD-type" evidence="6">
    <location>
        <begin position="29"/>
        <end position="83"/>
    </location>
</feature>
<keyword evidence="8" id="KW-1185">Reference proteome</keyword>
<evidence type="ECO:0000259" key="6">
    <source>
        <dbReference type="PROSITE" id="PS50016"/>
    </source>
</evidence>
<protein>
    <submittedName>
        <fullName evidence="7">Predicted protein</fullName>
    </submittedName>
</protein>
<dbReference type="AlphaFoldDB" id="D2W2C9"/>
<evidence type="ECO:0000256" key="3">
    <source>
        <dbReference type="ARBA" id="ARBA00022833"/>
    </source>
</evidence>
<dbReference type="GO" id="GO:0008270">
    <property type="term" value="F:zinc ion binding"/>
    <property type="evidence" value="ECO:0007669"/>
    <property type="project" value="UniProtKB-KW"/>
</dbReference>
<dbReference type="GeneID" id="8862980"/>
<dbReference type="PROSITE" id="PS01359">
    <property type="entry name" value="ZF_PHD_1"/>
    <property type="match status" value="2"/>
</dbReference>
<keyword evidence="1" id="KW-0479">Metal-binding</keyword>
<dbReference type="InterPro" id="IPR001965">
    <property type="entry name" value="Znf_PHD"/>
</dbReference>
<dbReference type="STRING" id="5762.D2W2C9"/>
<keyword evidence="2 4" id="KW-0863">Zinc-finger</keyword>
<feature type="compositionally biased region" description="Low complexity" evidence="5">
    <location>
        <begin position="202"/>
        <end position="211"/>
    </location>
</feature>
<dbReference type="InParanoid" id="D2W2C9"/>
<dbReference type="Proteomes" id="UP000006671">
    <property type="component" value="Unassembled WGS sequence"/>
</dbReference>
<dbReference type="SMART" id="SM00249">
    <property type="entry name" value="PHD"/>
    <property type="match status" value="2"/>
</dbReference>
<sequence length="370" mass="41956">MPVEEKKKKAKKASKASNKSTDQTISTPTNGCYVCHKTNEGTDKQTMLTCKTCGLKVHAGCYENTHFSLKYADSWECVDCKKCEVCKDANYREGNEILMCNRCDKGYHQLCCSEKFRTVPEGDKPWFCESCVDYLKEKKQKKKRKVEKPVTKSESAESLFKLKPGKHQKVEDKQAPIATTTPSSNETTSTIKSSTPPPPPSSSVSSTNGSTNDKEPVLESNGHKKEQHAQTEVAKENINIFIIYKTQQSTLYSCSFPFPSLDGPTSQNRSLWSDKYFKQLCTVIFNRLSNKMKDLIEDKCVNAEIKKMVKENTFIIDRVALKEKDRFGGDILVDLDRIYFEDYELRSGDTLVVDLSIETKSNGQTIRWSQ</sequence>
<reference evidence="7 8" key="1">
    <citation type="journal article" date="2010" name="Cell">
        <title>The genome of Naegleria gruberi illuminates early eukaryotic versatility.</title>
        <authorList>
            <person name="Fritz-Laylin L.K."/>
            <person name="Prochnik S.E."/>
            <person name="Ginger M.L."/>
            <person name="Dacks J.B."/>
            <person name="Carpenter M.L."/>
            <person name="Field M.C."/>
            <person name="Kuo A."/>
            <person name="Paredez A."/>
            <person name="Chapman J."/>
            <person name="Pham J."/>
            <person name="Shu S."/>
            <person name="Neupane R."/>
            <person name="Cipriano M."/>
            <person name="Mancuso J."/>
            <person name="Tu H."/>
            <person name="Salamov A."/>
            <person name="Lindquist E."/>
            <person name="Shapiro H."/>
            <person name="Lucas S."/>
            <person name="Grigoriev I.V."/>
            <person name="Cande W.Z."/>
            <person name="Fulton C."/>
            <person name="Rokhsar D.S."/>
            <person name="Dawson S.C."/>
        </authorList>
    </citation>
    <scope>NUCLEOTIDE SEQUENCE [LARGE SCALE GENOMIC DNA]</scope>
    <source>
        <strain evidence="7 8">NEG-M</strain>
    </source>
</reference>
<proteinExistence type="predicted"/>
<dbReference type="SUPFAM" id="SSF57903">
    <property type="entry name" value="FYVE/PHD zinc finger"/>
    <property type="match status" value="2"/>
</dbReference>
<accession>D2W2C9</accession>
<evidence type="ECO:0000256" key="4">
    <source>
        <dbReference type="PROSITE-ProRule" id="PRU00146"/>
    </source>
</evidence>
<dbReference type="PROSITE" id="PS50016">
    <property type="entry name" value="ZF_PHD_2"/>
    <property type="match status" value="2"/>
</dbReference>
<feature type="compositionally biased region" description="Basic and acidic residues" evidence="5">
    <location>
        <begin position="212"/>
        <end position="231"/>
    </location>
</feature>
<dbReference type="InterPro" id="IPR019786">
    <property type="entry name" value="Zinc_finger_PHD-type_CS"/>
</dbReference>
<evidence type="ECO:0000313" key="7">
    <source>
        <dbReference type="EMBL" id="EFC36804.1"/>
    </source>
</evidence>
<feature type="compositionally biased region" description="Low complexity" evidence="5">
    <location>
        <begin position="179"/>
        <end position="194"/>
    </location>
</feature>
<feature type="domain" description="PHD-type" evidence="6">
    <location>
        <begin position="80"/>
        <end position="134"/>
    </location>
</feature>